<dbReference type="SUPFAM" id="SSF54593">
    <property type="entry name" value="Glyoxalase/Bleomycin resistance protein/Dihydroxybiphenyl dioxygenase"/>
    <property type="match status" value="1"/>
</dbReference>
<evidence type="ECO:0000259" key="1">
    <source>
        <dbReference type="PROSITE" id="PS51819"/>
    </source>
</evidence>
<evidence type="ECO:0000313" key="2">
    <source>
        <dbReference type="EMBL" id="CAA9385080.1"/>
    </source>
</evidence>
<dbReference type="PANTHER" id="PTHR35908">
    <property type="entry name" value="HYPOTHETICAL FUSION PROTEIN"/>
    <property type="match status" value="1"/>
</dbReference>
<dbReference type="InterPro" id="IPR037523">
    <property type="entry name" value="VOC_core"/>
</dbReference>
<feature type="domain" description="VOC" evidence="1">
    <location>
        <begin position="13"/>
        <end position="146"/>
    </location>
</feature>
<dbReference type="InterPro" id="IPR041581">
    <property type="entry name" value="Glyoxalase_6"/>
</dbReference>
<dbReference type="PROSITE" id="PS51819">
    <property type="entry name" value="VOC"/>
    <property type="match status" value="1"/>
</dbReference>
<dbReference type="PANTHER" id="PTHR35908:SF1">
    <property type="entry name" value="CONSERVED PROTEIN"/>
    <property type="match status" value="1"/>
</dbReference>
<organism evidence="2">
    <name type="scientific">uncultured Propionibacteriaceae bacterium</name>
    <dbReference type="NCBI Taxonomy" id="257457"/>
    <lineage>
        <taxon>Bacteria</taxon>
        <taxon>Bacillati</taxon>
        <taxon>Actinomycetota</taxon>
        <taxon>Actinomycetes</taxon>
        <taxon>Propionibacteriales</taxon>
        <taxon>Propionibacteriaceae</taxon>
        <taxon>environmental samples</taxon>
    </lineage>
</organism>
<gene>
    <name evidence="2" type="ORF">AVDCRST_MAG75-1230</name>
</gene>
<protein>
    <recommendedName>
        <fullName evidence="1">VOC domain-containing protein</fullName>
    </recommendedName>
</protein>
<dbReference type="InterPro" id="IPR029068">
    <property type="entry name" value="Glyas_Bleomycin-R_OHBP_Dase"/>
</dbReference>
<proteinExistence type="predicted"/>
<dbReference type="EMBL" id="CADCUO010000072">
    <property type="protein sequence ID" value="CAA9385080.1"/>
    <property type="molecule type" value="Genomic_DNA"/>
</dbReference>
<name>A0A6J4NDE3_9ACTN</name>
<sequence>MVENAETRMKTPTLCQVVLDCADARVLAEFYRELFGLHYRSGDEPPAAGEPDPKGRDWLVLEAPTGSMGLAFQQVSDYSQPTWPEGPRPQMLHLDTYVSSVEDLSVQRERALALGARELLDRSDDAEEPLYVFADPAGHPFCIFVA</sequence>
<dbReference type="AlphaFoldDB" id="A0A6J4NDE3"/>
<dbReference type="Gene3D" id="3.10.180.10">
    <property type="entry name" value="2,3-Dihydroxybiphenyl 1,2-Dioxygenase, domain 1"/>
    <property type="match status" value="1"/>
</dbReference>
<accession>A0A6J4NDE3</accession>
<dbReference type="Pfam" id="PF18029">
    <property type="entry name" value="Glyoxalase_6"/>
    <property type="match status" value="1"/>
</dbReference>
<reference evidence="2" key="1">
    <citation type="submission" date="2020-02" db="EMBL/GenBank/DDBJ databases">
        <authorList>
            <person name="Meier V. D."/>
        </authorList>
    </citation>
    <scope>NUCLEOTIDE SEQUENCE</scope>
    <source>
        <strain evidence="2">AVDCRST_MAG75</strain>
    </source>
</reference>